<protein>
    <submittedName>
        <fullName evidence="1">Uncharacterized protein</fullName>
    </submittedName>
</protein>
<organism evidence="1 2">
    <name type="scientific">Vibrio quintilis</name>
    <dbReference type="NCBI Taxonomy" id="1117707"/>
    <lineage>
        <taxon>Bacteria</taxon>
        <taxon>Pseudomonadati</taxon>
        <taxon>Pseudomonadota</taxon>
        <taxon>Gammaproteobacteria</taxon>
        <taxon>Vibrionales</taxon>
        <taxon>Vibrionaceae</taxon>
        <taxon>Vibrio</taxon>
    </lineage>
</organism>
<dbReference type="OrthoDB" id="6672593at2"/>
<gene>
    <name evidence="1" type="ORF">VQ7734_04742</name>
</gene>
<dbReference type="STRING" id="1117707.VQ7734_04742"/>
<dbReference type="RefSeq" id="WP_073586406.1">
    <property type="nucleotide sequence ID" value="NZ_AP024898.1"/>
</dbReference>
<dbReference type="Proteomes" id="UP000184600">
    <property type="component" value="Unassembled WGS sequence"/>
</dbReference>
<evidence type="ECO:0000313" key="2">
    <source>
        <dbReference type="Proteomes" id="UP000184600"/>
    </source>
</evidence>
<sequence>MNLSELFSFTNKMADVVRIECFYVANSKEAYLVDNLENINFMLDVSGTNIKSSLEGYISTYGGGEGRWYNMVPCQCIAEIVYKKESHKPIIKNVVRFSMQQDNVWYTTIPHNDLSEIDTNIEEIVRNFESYRNKTIEISGHLLLKGSDATISSSNQYQDPQNYTLKLINPYCEEIIESHFTPDDLSPDYEEMVKLTGRVDYSSDGSLCVTAVDEWNVIYSSATIHFTGLGRCRYLEEKKGFVS</sequence>
<evidence type="ECO:0000313" key="1">
    <source>
        <dbReference type="EMBL" id="SHO58967.1"/>
    </source>
</evidence>
<dbReference type="EMBL" id="FRFG01000087">
    <property type="protein sequence ID" value="SHO58967.1"/>
    <property type="molecule type" value="Genomic_DNA"/>
</dbReference>
<dbReference type="AlphaFoldDB" id="A0A1M7Z1X2"/>
<proteinExistence type="predicted"/>
<accession>A0A1M7Z1X2</accession>
<keyword evidence="2" id="KW-1185">Reference proteome</keyword>
<reference evidence="2" key="1">
    <citation type="submission" date="2016-12" db="EMBL/GenBank/DDBJ databases">
        <authorList>
            <person name="Rodrigo-Torres L."/>
            <person name="Arahal R.D."/>
            <person name="Lucena T."/>
        </authorList>
    </citation>
    <scope>NUCLEOTIDE SEQUENCE [LARGE SCALE GENOMIC DNA]</scope>
</reference>
<name>A0A1M7Z1X2_9VIBR</name>